<dbReference type="GO" id="GO:0008270">
    <property type="term" value="F:zinc ion binding"/>
    <property type="evidence" value="ECO:0007669"/>
    <property type="project" value="UniProtKB-KW"/>
</dbReference>
<evidence type="ECO:0000256" key="3">
    <source>
        <dbReference type="PROSITE-ProRule" id="PRU00047"/>
    </source>
</evidence>
<gene>
    <name evidence="7" type="ORF">AXG93_948s1140</name>
</gene>
<dbReference type="InterPro" id="IPR039537">
    <property type="entry name" value="Retrotran_Ty1/copia-like"/>
</dbReference>
<feature type="domain" description="Integrase catalytic" evidence="6">
    <location>
        <begin position="143"/>
        <end position="261"/>
    </location>
</feature>
<dbReference type="SUPFAM" id="SSF57756">
    <property type="entry name" value="Retrovirus zinc finger-like domains"/>
    <property type="match status" value="1"/>
</dbReference>
<dbReference type="Pfam" id="PF00098">
    <property type="entry name" value="zf-CCHC"/>
    <property type="match status" value="1"/>
</dbReference>
<dbReference type="GO" id="GO:0003676">
    <property type="term" value="F:nucleic acid binding"/>
    <property type="evidence" value="ECO:0007669"/>
    <property type="project" value="InterPro"/>
</dbReference>
<dbReference type="PANTHER" id="PTHR42648">
    <property type="entry name" value="TRANSPOSASE, PUTATIVE-RELATED"/>
    <property type="match status" value="1"/>
</dbReference>
<dbReference type="InterPro" id="IPR001584">
    <property type="entry name" value="Integrase_cat-core"/>
</dbReference>
<dbReference type="InterPro" id="IPR036397">
    <property type="entry name" value="RNaseH_sf"/>
</dbReference>
<protein>
    <recommendedName>
        <fullName evidence="9">CCHC-type domain-containing protein</fullName>
    </recommendedName>
</protein>
<dbReference type="Pfam" id="PF07727">
    <property type="entry name" value="RVT_2"/>
    <property type="match status" value="1"/>
</dbReference>
<dbReference type="InterPro" id="IPR036875">
    <property type="entry name" value="Znf_CCHC_sf"/>
</dbReference>
<dbReference type="Pfam" id="PF13976">
    <property type="entry name" value="gag_pre-integrs"/>
    <property type="match status" value="1"/>
</dbReference>
<dbReference type="SMART" id="SM00343">
    <property type="entry name" value="ZnF_C2HC"/>
    <property type="match status" value="1"/>
</dbReference>
<dbReference type="Gene3D" id="3.30.420.10">
    <property type="entry name" value="Ribonuclease H-like superfamily/Ribonuclease H"/>
    <property type="match status" value="1"/>
</dbReference>
<dbReference type="Pfam" id="PF00665">
    <property type="entry name" value="rve"/>
    <property type="match status" value="1"/>
</dbReference>
<dbReference type="SUPFAM" id="SSF53098">
    <property type="entry name" value="Ribonuclease H-like"/>
    <property type="match status" value="1"/>
</dbReference>
<keyword evidence="3" id="KW-0862">Zinc</keyword>
<keyword evidence="8" id="KW-1185">Reference proteome</keyword>
<dbReference type="Proteomes" id="UP000077202">
    <property type="component" value="Unassembled WGS sequence"/>
</dbReference>
<evidence type="ECO:0000256" key="1">
    <source>
        <dbReference type="ARBA" id="ARBA00022723"/>
    </source>
</evidence>
<evidence type="ECO:0000259" key="5">
    <source>
        <dbReference type="PROSITE" id="PS50158"/>
    </source>
</evidence>
<dbReference type="GO" id="GO:0016787">
    <property type="term" value="F:hydrolase activity"/>
    <property type="evidence" value="ECO:0007669"/>
    <property type="project" value="UniProtKB-KW"/>
</dbReference>
<evidence type="ECO:0000256" key="2">
    <source>
        <dbReference type="ARBA" id="ARBA00022801"/>
    </source>
</evidence>
<organism evidence="7 8">
    <name type="scientific">Marchantia polymorpha subsp. ruderalis</name>
    <dbReference type="NCBI Taxonomy" id="1480154"/>
    <lineage>
        <taxon>Eukaryota</taxon>
        <taxon>Viridiplantae</taxon>
        <taxon>Streptophyta</taxon>
        <taxon>Embryophyta</taxon>
        <taxon>Marchantiophyta</taxon>
        <taxon>Marchantiopsida</taxon>
        <taxon>Marchantiidae</taxon>
        <taxon>Marchantiales</taxon>
        <taxon>Marchantiaceae</taxon>
        <taxon>Marchantia</taxon>
    </lineage>
</organism>
<evidence type="ECO:0008006" key="9">
    <source>
        <dbReference type="Google" id="ProtNLM"/>
    </source>
</evidence>
<name>A0A176VIV2_MARPO</name>
<sequence length="386" mass="44787">MGVRTPTWTTNAEGWEDKNLSKKKKGKPKPEDQEKPFTYKCYNCHKEGHMKKDCPELKKYPGVRRNGLYFLTAQTITGHTAVASRDVNSRLWHLRLGHVSERGMTELAKQGFLDDESITALDFCEECIYGKACRAKFGKGIHRSEAILDYVHTDLWGPAKVPSHGGSRYYMSIVDDYSRRLWVYLLKQKNEALDSFKTWKTLVETQTGKKVKKLRSDNGLEFCSEQFDSFCRLSGIQRHHTVANTPQQNGLAERFNRTIMERPEGFEVGDKTEKVCLLHKSLYGLKQSPRQCYLKFDTFMIQNGFVRSQYDWCVYFKDLKAVGFIYLLLYVDDMLIVNKEQSEIQKLKTLLSKRFQMKDLGPAKAYGRTRVYSVFTVIPHFDLIAR</sequence>
<dbReference type="PANTHER" id="PTHR42648:SF28">
    <property type="entry name" value="TRANSPOSON-ENCODED PROTEIN WITH RIBONUCLEASE H-LIKE AND RETROVIRUS ZINC FINGER-LIKE DOMAINS"/>
    <property type="match status" value="1"/>
</dbReference>
<proteinExistence type="predicted"/>
<dbReference type="GO" id="GO:0015074">
    <property type="term" value="P:DNA integration"/>
    <property type="evidence" value="ECO:0007669"/>
    <property type="project" value="InterPro"/>
</dbReference>
<dbReference type="EMBL" id="LVLJ01003603">
    <property type="protein sequence ID" value="OAE20507.1"/>
    <property type="molecule type" value="Genomic_DNA"/>
</dbReference>
<dbReference type="InterPro" id="IPR013103">
    <property type="entry name" value="RVT_2"/>
</dbReference>
<keyword evidence="3" id="KW-0863">Zinc-finger</keyword>
<reference evidence="7" key="1">
    <citation type="submission" date="2016-03" db="EMBL/GenBank/DDBJ databases">
        <title>Mechanisms controlling the formation of the plant cell surface in tip-growing cells are functionally conserved among land plants.</title>
        <authorList>
            <person name="Honkanen S."/>
            <person name="Jones V.A."/>
            <person name="Morieri G."/>
            <person name="Champion C."/>
            <person name="Hetherington A.J."/>
            <person name="Kelly S."/>
            <person name="Saint-Marcoux D."/>
            <person name="Proust H."/>
            <person name="Prescott H."/>
            <person name="Dolan L."/>
        </authorList>
    </citation>
    <scope>NUCLEOTIDE SEQUENCE [LARGE SCALE GENOMIC DNA]</scope>
    <source>
        <tissue evidence="7">Whole gametophyte</tissue>
    </source>
</reference>
<dbReference type="InterPro" id="IPR001878">
    <property type="entry name" value="Znf_CCHC"/>
</dbReference>
<feature type="region of interest" description="Disordered" evidence="4">
    <location>
        <begin position="1"/>
        <end position="34"/>
    </location>
</feature>
<keyword evidence="2" id="KW-0378">Hydrolase</keyword>
<keyword evidence="1" id="KW-0479">Metal-binding</keyword>
<evidence type="ECO:0000313" key="8">
    <source>
        <dbReference type="Proteomes" id="UP000077202"/>
    </source>
</evidence>
<feature type="compositionally biased region" description="Polar residues" evidence="4">
    <location>
        <begin position="1"/>
        <end position="12"/>
    </location>
</feature>
<dbReference type="PROSITE" id="PS50994">
    <property type="entry name" value="INTEGRASE"/>
    <property type="match status" value="1"/>
</dbReference>
<dbReference type="Gene3D" id="4.10.60.10">
    <property type="entry name" value="Zinc finger, CCHC-type"/>
    <property type="match status" value="1"/>
</dbReference>
<dbReference type="InterPro" id="IPR012337">
    <property type="entry name" value="RNaseH-like_sf"/>
</dbReference>
<comment type="caution">
    <text evidence="7">The sequence shown here is derived from an EMBL/GenBank/DDBJ whole genome shotgun (WGS) entry which is preliminary data.</text>
</comment>
<dbReference type="PROSITE" id="PS50158">
    <property type="entry name" value="ZF_CCHC"/>
    <property type="match status" value="1"/>
</dbReference>
<evidence type="ECO:0000313" key="7">
    <source>
        <dbReference type="EMBL" id="OAE20507.1"/>
    </source>
</evidence>
<evidence type="ECO:0000256" key="4">
    <source>
        <dbReference type="SAM" id="MobiDB-lite"/>
    </source>
</evidence>
<accession>A0A176VIV2</accession>
<feature type="domain" description="CCHC-type" evidence="5">
    <location>
        <begin position="40"/>
        <end position="56"/>
    </location>
</feature>
<dbReference type="InterPro" id="IPR025724">
    <property type="entry name" value="GAG-pre-integrase_dom"/>
</dbReference>
<dbReference type="AlphaFoldDB" id="A0A176VIV2"/>
<evidence type="ECO:0000259" key="6">
    <source>
        <dbReference type="PROSITE" id="PS50994"/>
    </source>
</evidence>